<feature type="binding site" evidence="2">
    <location>
        <position position="97"/>
    </location>
    <ligand>
        <name>Fe cation</name>
        <dbReference type="ChEBI" id="CHEBI:24875"/>
    </ligand>
</feature>
<protein>
    <recommendedName>
        <fullName evidence="8">Pirin family protein</fullName>
    </recommendedName>
</protein>
<evidence type="ECO:0008006" key="8">
    <source>
        <dbReference type="Google" id="ProtNLM"/>
    </source>
</evidence>
<dbReference type="InterPro" id="IPR012093">
    <property type="entry name" value="Pirin"/>
</dbReference>
<evidence type="ECO:0000256" key="3">
    <source>
        <dbReference type="RuleBase" id="RU003457"/>
    </source>
</evidence>
<feature type="binding site" evidence="2">
    <location>
        <position position="60"/>
    </location>
    <ligand>
        <name>Fe cation</name>
        <dbReference type="ChEBI" id="CHEBI:24875"/>
    </ligand>
</feature>
<feature type="domain" description="Pirin N-terminal" evidence="4">
    <location>
        <begin position="58"/>
        <end position="112"/>
    </location>
</feature>
<gene>
    <name evidence="6" type="ORF">SAMN05660226_03033</name>
</gene>
<dbReference type="PANTHER" id="PTHR13903">
    <property type="entry name" value="PIRIN-RELATED"/>
    <property type="match status" value="1"/>
</dbReference>
<evidence type="ECO:0000313" key="7">
    <source>
        <dbReference type="Proteomes" id="UP000190541"/>
    </source>
</evidence>
<dbReference type="GO" id="GO:0046872">
    <property type="term" value="F:metal ion binding"/>
    <property type="evidence" value="ECO:0007669"/>
    <property type="project" value="UniProtKB-KW"/>
</dbReference>
<dbReference type="InterPro" id="IPR008778">
    <property type="entry name" value="Pirin_C_dom"/>
</dbReference>
<dbReference type="InterPro" id="IPR003829">
    <property type="entry name" value="Pirin_N_dom"/>
</dbReference>
<dbReference type="STRING" id="623280.SAMN05660226_03033"/>
<dbReference type="PIRSF" id="PIRSF006232">
    <property type="entry name" value="Pirin"/>
    <property type="match status" value="1"/>
</dbReference>
<dbReference type="Proteomes" id="UP000190541">
    <property type="component" value="Unassembled WGS sequence"/>
</dbReference>
<dbReference type="AlphaFoldDB" id="A0A1T5E024"/>
<dbReference type="OrthoDB" id="321327at2"/>
<organism evidence="6 7">
    <name type="scientific">Parapedobacter luteus</name>
    <dbReference type="NCBI Taxonomy" id="623280"/>
    <lineage>
        <taxon>Bacteria</taxon>
        <taxon>Pseudomonadati</taxon>
        <taxon>Bacteroidota</taxon>
        <taxon>Sphingobacteriia</taxon>
        <taxon>Sphingobacteriales</taxon>
        <taxon>Sphingobacteriaceae</taxon>
        <taxon>Parapedobacter</taxon>
    </lineage>
</organism>
<dbReference type="Pfam" id="PF05726">
    <property type="entry name" value="Pirin_C"/>
    <property type="match status" value="1"/>
</dbReference>
<reference evidence="6 7" key="1">
    <citation type="submission" date="2017-02" db="EMBL/GenBank/DDBJ databases">
        <authorList>
            <person name="Peterson S.W."/>
        </authorList>
    </citation>
    <scope>NUCLEOTIDE SEQUENCE [LARGE SCALE GENOMIC DNA]</scope>
    <source>
        <strain evidence="6 7">DSM 22899</strain>
    </source>
</reference>
<evidence type="ECO:0000313" key="6">
    <source>
        <dbReference type="EMBL" id="SKB77110.1"/>
    </source>
</evidence>
<name>A0A1T5E024_9SPHI</name>
<comment type="cofactor">
    <cofactor evidence="2">
        <name>Fe cation</name>
        <dbReference type="ChEBI" id="CHEBI:24875"/>
    </cofactor>
    <text evidence="2">Binds 1 Fe cation per subunit.</text>
</comment>
<dbReference type="InterPro" id="IPR011051">
    <property type="entry name" value="RmlC_Cupin_sf"/>
</dbReference>
<keyword evidence="7" id="KW-1185">Reference proteome</keyword>
<sequence>MIQRKIARIQTHHSAQGFLGSGHLAAAVVDGSNFEQTDPFFLLMDDRLDLPGGHPVGGPHPHAGFETATLVLEGSEASWQTGAFELMTAGSGIVHTEEITTETKLRILQLWLILPPEKRWTEPFFQEIKPERVPTHMTDNSEVRVYSGSSNGLTSPVINQTPVTIVDFKLGTGTERSQQIPASYNGFIYVIEGTVSIGTEQVEKDQSAWLEKTRRTGTSEIIFKAGKQGARFILYAGEPQHAPIVSHGPFIGNSKEDIRRLYHEYNRGRMKHVNDLPESHVRRYV</sequence>
<keyword evidence="2" id="KW-0479">Metal-binding</keyword>
<keyword evidence="2" id="KW-0408">Iron</keyword>
<evidence type="ECO:0000259" key="4">
    <source>
        <dbReference type="Pfam" id="PF02678"/>
    </source>
</evidence>
<feature type="binding site" evidence="2">
    <location>
        <position position="62"/>
    </location>
    <ligand>
        <name>Fe cation</name>
        <dbReference type="ChEBI" id="CHEBI:24875"/>
    </ligand>
</feature>
<dbReference type="SUPFAM" id="SSF51182">
    <property type="entry name" value="RmlC-like cupins"/>
    <property type="match status" value="1"/>
</dbReference>
<dbReference type="CDD" id="cd02247">
    <property type="entry name" value="cupin_pirin_C"/>
    <property type="match status" value="1"/>
</dbReference>
<dbReference type="Pfam" id="PF02678">
    <property type="entry name" value="Pirin"/>
    <property type="match status" value="1"/>
</dbReference>
<feature type="binding site" evidence="2">
    <location>
        <position position="95"/>
    </location>
    <ligand>
        <name>Fe cation</name>
        <dbReference type="ChEBI" id="CHEBI:24875"/>
    </ligand>
</feature>
<accession>A0A1T5E024</accession>
<dbReference type="RefSeq" id="WP_079717702.1">
    <property type="nucleotide sequence ID" value="NZ_FUYS01000008.1"/>
</dbReference>
<proteinExistence type="inferred from homology"/>
<dbReference type="EMBL" id="FUYS01000008">
    <property type="protein sequence ID" value="SKB77110.1"/>
    <property type="molecule type" value="Genomic_DNA"/>
</dbReference>
<comment type="similarity">
    <text evidence="1 3">Belongs to the pirin family.</text>
</comment>
<dbReference type="InterPro" id="IPR014710">
    <property type="entry name" value="RmlC-like_jellyroll"/>
</dbReference>
<dbReference type="Gene3D" id="2.60.120.10">
    <property type="entry name" value="Jelly Rolls"/>
    <property type="match status" value="2"/>
</dbReference>
<dbReference type="PANTHER" id="PTHR13903:SF8">
    <property type="entry name" value="PIRIN"/>
    <property type="match status" value="1"/>
</dbReference>
<evidence type="ECO:0000256" key="2">
    <source>
        <dbReference type="PIRSR" id="PIRSR006232-1"/>
    </source>
</evidence>
<evidence type="ECO:0000259" key="5">
    <source>
        <dbReference type="Pfam" id="PF05726"/>
    </source>
</evidence>
<evidence type="ECO:0000256" key="1">
    <source>
        <dbReference type="ARBA" id="ARBA00008416"/>
    </source>
</evidence>
<feature type="domain" description="Pirin C-terminal" evidence="5">
    <location>
        <begin position="166"/>
        <end position="270"/>
    </location>
</feature>